<dbReference type="Proteomes" id="UP001165289">
    <property type="component" value="Unassembled WGS sequence"/>
</dbReference>
<dbReference type="CDD" id="cd08060">
    <property type="entry name" value="MPN_UPF0172"/>
    <property type="match status" value="1"/>
</dbReference>
<evidence type="ECO:0000313" key="4">
    <source>
        <dbReference type="Proteomes" id="UP001165289"/>
    </source>
</evidence>
<evidence type="ECO:0000313" key="3">
    <source>
        <dbReference type="EMBL" id="KAI6650412.1"/>
    </source>
</evidence>
<dbReference type="Pfam" id="PF03665">
    <property type="entry name" value="UPF0172"/>
    <property type="match status" value="1"/>
</dbReference>
<accession>A0AAV7JNJ1</accession>
<keyword evidence="4" id="KW-1185">Reference proteome</keyword>
<proteinExistence type="inferred from homology"/>
<reference evidence="3 4" key="1">
    <citation type="journal article" date="2023" name="BMC Biol.">
        <title>The compact genome of the sponge Oopsacas minuta (Hexactinellida) is lacking key metazoan core genes.</title>
        <authorList>
            <person name="Santini S."/>
            <person name="Schenkelaars Q."/>
            <person name="Jourda C."/>
            <person name="Duchesne M."/>
            <person name="Belahbib H."/>
            <person name="Rocher C."/>
            <person name="Selva M."/>
            <person name="Riesgo A."/>
            <person name="Vervoort M."/>
            <person name="Leys S.P."/>
            <person name="Kodjabachian L."/>
            <person name="Le Bivic A."/>
            <person name="Borchiellini C."/>
            <person name="Claverie J.M."/>
            <person name="Renard E."/>
        </authorList>
    </citation>
    <scope>NUCLEOTIDE SEQUENCE [LARGE SCALE GENOMIC DNA]</scope>
    <source>
        <strain evidence="3">SPO-2</strain>
    </source>
</reference>
<protein>
    <submittedName>
        <fullName evidence="3">ER membrane protein complex subunit 8-like</fullName>
    </submittedName>
</protein>
<dbReference type="GO" id="GO:0072546">
    <property type="term" value="C:EMC complex"/>
    <property type="evidence" value="ECO:0007669"/>
    <property type="project" value="InterPro"/>
</dbReference>
<dbReference type="EMBL" id="JAKMXF010000311">
    <property type="protein sequence ID" value="KAI6650412.1"/>
    <property type="molecule type" value="Genomic_DNA"/>
</dbReference>
<dbReference type="PROSITE" id="PS50249">
    <property type="entry name" value="MPN"/>
    <property type="match status" value="1"/>
</dbReference>
<evidence type="ECO:0000256" key="1">
    <source>
        <dbReference type="ARBA" id="ARBA00007461"/>
    </source>
</evidence>
<comment type="caution">
    <text evidence="3">The sequence shown here is derived from an EMBL/GenBank/DDBJ whole genome shotgun (WGS) entry which is preliminary data.</text>
</comment>
<dbReference type="AlphaFoldDB" id="A0AAV7JNJ1"/>
<evidence type="ECO:0000259" key="2">
    <source>
        <dbReference type="PROSITE" id="PS50249"/>
    </source>
</evidence>
<organism evidence="3 4">
    <name type="scientific">Oopsacas minuta</name>
    <dbReference type="NCBI Taxonomy" id="111878"/>
    <lineage>
        <taxon>Eukaryota</taxon>
        <taxon>Metazoa</taxon>
        <taxon>Porifera</taxon>
        <taxon>Hexactinellida</taxon>
        <taxon>Hexasterophora</taxon>
        <taxon>Lyssacinosida</taxon>
        <taxon>Leucopsacidae</taxon>
        <taxon>Oopsacas</taxon>
    </lineage>
</organism>
<dbReference type="PANTHER" id="PTHR12941:SF10">
    <property type="entry name" value="ER MEMBRANE PROTEIN COMPLEX SUBUNIT 8_9 HOMOLOG"/>
    <property type="match status" value="1"/>
</dbReference>
<dbReference type="PANTHER" id="PTHR12941">
    <property type="entry name" value="ER MEMBRANE PROTEIN COMPLEX"/>
    <property type="match status" value="1"/>
</dbReference>
<comment type="similarity">
    <text evidence="1">Belongs to the EMC8/EMC9 family.</text>
</comment>
<gene>
    <name evidence="3" type="ORF">LOD99_5849</name>
</gene>
<feature type="domain" description="MPN" evidence="2">
    <location>
        <begin position="6"/>
        <end position="141"/>
    </location>
</feature>
<dbReference type="Gene3D" id="3.40.140.10">
    <property type="entry name" value="Cytidine Deaminase, domain 2"/>
    <property type="match status" value="1"/>
</dbReference>
<dbReference type="InterPro" id="IPR037518">
    <property type="entry name" value="MPN"/>
</dbReference>
<sequence>MATTSIEISPTAYAKILSHILKYQHYTVNGLLIGNQNGDPLLIQDVYPLFHTGHGLSPMLEIALIQLDTTFSSEQTIIGYYHAFENCKQQSPDVHCERIMDKISEHFKQAILLLVDNHALTKIKEEGSKLPFHIFSRQDSSLRLASKAQIFSNESCISSQEVIEKKLYESCVDFDDHLEDTRLDWSNSKITELIVSKFS</sequence>
<dbReference type="InterPro" id="IPR005366">
    <property type="entry name" value="EMC8/9"/>
</dbReference>
<name>A0AAV7JNJ1_9METZ</name>